<evidence type="ECO:0000256" key="2">
    <source>
        <dbReference type="ARBA" id="ARBA00010145"/>
    </source>
</evidence>
<comment type="similarity">
    <text evidence="2">Belongs to the auxin efflux carrier (TC 2.A.69) family.</text>
</comment>
<dbReference type="Pfam" id="PF03547">
    <property type="entry name" value="Mem_trans"/>
    <property type="match status" value="1"/>
</dbReference>
<dbReference type="STRING" id="1513896.SAMN05660841_04162"/>
<evidence type="ECO:0000313" key="10">
    <source>
        <dbReference type="Proteomes" id="UP000190150"/>
    </source>
</evidence>
<dbReference type="AlphaFoldDB" id="A0A1T5GKV3"/>
<dbReference type="GO" id="GO:0005886">
    <property type="term" value="C:plasma membrane"/>
    <property type="evidence" value="ECO:0007669"/>
    <property type="project" value="UniProtKB-SubCell"/>
</dbReference>
<evidence type="ECO:0000313" key="9">
    <source>
        <dbReference type="EMBL" id="SKC09035.1"/>
    </source>
</evidence>
<evidence type="ECO:0000256" key="1">
    <source>
        <dbReference type="ARBA" id="ARBA00004651"/>
    </source>
</evidence>
<protein>
    <recommendedName>
        <fullName evidence="11">AEC family transporter</fullName>
    </recommendedName>
</protein>
<sequence>MVNFFIIVVCLFVGFLFRRFKLATRDSYKIVNNWIIYIGLPAIALLYIPKIDWNLGYLFTALLPFFIFGLSYLFFQIIQYRMRFSSRTLTTLIIVSGLSNTSFVGFPLIISFFGSEQLKVGVVSDQATFFVLSSFAVLLATNTRTSKLDSSHKWRLILKRIVTFPPFLAAMIALVFQDILQHAHFEAFFSSLAATVSPLALFSIGLQLHFQRIHKEVKAISISLFYKLLFAPAVALLIAFAMGWKGVFFQVSVFEMAMPSLVASGIVIQNFGLNSKLANTIIGLSILLGLILSFLWHSVIITLL</sequence>
<evidence type="ECO:0000256" key="3">
    <source>
        <dbReference type="ARBA" id="ARBA00022448"/>
    </source>
</evidence>
<feature type="transmembrane region" description="Helical" evidence="8">
    <location>
        <begin position="89"/>
        <end position="114"/>
    </location>
</feature>
<accession>A0A1T5GKV3</accession>
<keyword evidence="7 8" id="KW-0472">Membrane</keyword>
<organism evidence="9 10">
    <name type="scientific">Sphingobacterium nematocida</name>
    <dbReference type="NCBI Taxonomy" id="1513896"/>
    <lineage>
        <taxon>Bacteria</taxon>
        <taxon>Pseudomonadati</taxon>
        <taxon>Bacteroidota</taxon>
        <taxon>Sphingobacteriia</taxon>
        <taxon>Sphingobacteriales</taxon>
        <taxon>Sphingobacteriaceae</taxon>
        <taxon>Sphingobacterium</taxon>
    </lineage>
</organism>
<feature type="transmembrane region" description="Helical" evidence="8">
    <location>
        <begin position="157"/>
        <end position="176"/>
    </location>
</feature>
<keyword evidence="5 8" id="KW-0812">Transmembrane</keyword>
<feature type="transmembrane region" description="Helical" evidence="8">
    <location>
        <begin position="30"/>
        <end position="49"/>
    </location>
</feature>
<dbReference type="Proteomes" id="UP000190150">
    <property type="component" value="Unassembled WGS sequence"/>
</dbReference>
<dbReference type="PANTHER" id="PTHR36838:SF1">
    <property type="entry name" value="SLR1864 PROTEIN"/>
    <property type="match status" value="1"/>
</dbReference>
<keyword evidence="6 8" id="KW-1133">Transmembrane helix</keyword>
<feature type="transmembrane region" description="Helical" evidence="8">
    <location>
        <begin position="220"/>
        <end position="241"/>
    </location>
</feature>
<dbReference type="InterPro" id="IPR004776">
    <property type="entry name" value="Mem_transp_PIN-like"/>
</dbReference>
<dbReference type="PANTHER" id="PTHR36838">
    <property type="entry name" value="AUXIN EFFLUX CARRIER FAMILY PROTEIN"/>
    <property type="match status" value="1"/>
</dbReference>
<dbReference type="InterPro" id="IPR038770">
    <property type="entry name" value="Na+/solute_symporter_sf"/>
</dbReference>
<dbReference type="EMBL" id="FUZF01000027">
    <property type="protein sequence ID" value="SKC09035.1"/>
    <property type="molecule type" value="Genomic_DNA"/>
</dbReference>
<evidence type="ECO:0008006" key="11">
    <source>
        <dbReference type="Google" id="ProtNLM"/>
    </source>
</evidence>
<name>A0A1T5GKV3_9SPHI</name>
<evidence type="ECO:0000256" key="7">
    <source>
        <dbReference type="ARBA" id="ARBA00023136"/>
    </source>
</evidence>
<dbReference type="RefSeq" id="WP_079645785.1">
    <property type="nucleotide sequence ID" value="NZ_FUZF01000027.1"/>
</dbReference>
<keyword evidence="10" id="KW-1185">Reference proteome</keyword>
<proteinExistence type="inferred from homology"/>
<comment type="subcellular location">
    <subcellularLocation>
        <location evidence="1">Cell membrane</location>
        <topology evidence="1">Multi-pass membrane protein</topology>
    </subcellularLocation>
</comment>
<feature type="transmembrane region" description="Helical" evidence="8">
    <location>
        <begin position="55"/>
        <end position="77"/>
    </location>
</feature>
<gene>
    <name evidence="9" type="ORF">SAMN05660841_04162</name>
</gene>
<dbReference type="GO" id="GO:0055085">
    <property type="term" value="P:transmembrane transport"/>
    <property type="evidence" value="ECO:0007669"/>
    <property type="project" value="InterPro"/>
</dbReference>
<feature type="transmembrane region" description="Helical" evidence="8">
    <location>
        <begin position="6"/>
        <end position="23"/>
    </location>
</feature>
<feature type="transmembrane region" description="Helical" evidence="8">
    <location>
        <begin position="188"/>
        <end position="208"/>
    </location>
</feature>
<keyword evidence="4" id="KW-1003">Cell membrane</keyword>
<evidence type="ECO:0000256" key="8">
    <source>
        <dbReference type="SAM" id="Phobius"/>
    </source>
</evidence>
<reference evidence="10" key="1">
    <citation type="submission" date="2017-02" db="EMBL/GenBank/DDBJ databases">
        <authorList>
            <person name="Varghese N."/>
            <person name="Submissions S."/>
        </authorList>
    </citation>
    <scope>NUCLEOTIDE SEQUENCE [LARGE SCALE GENOMIC DNA]</scope>
    <source>
        <strain evidence="10">DSM 24091</strain>
    </source>
</reference>
<dbReference type="Gene3D" id="1.20.1530.20">
    <property type="match status" value="1"/>
</dbReference>
<evidence type="ECO:0000256" key="6">
    <source>
        <dbReference type="ARBA" id="ARBA00022989"/>
    </source>
</evidence>
<feature type="transmembrane region" description="Helical" evidence="8">
    <location>
        <begin position="126"/>
        <end position="145"/>
    </location>
</feature>
<evidence type="ECO:0000256" key="5">
    <source>
        <dbReference type="ARBA" id="ARBA00022692"/>
    </source>
</evidence>
<feature type="transmembrane region" description="Helical" evidence="8">
    <location>
        <begin position="280"/>
        <end position="303"/>
    </location>
</feature>
<evidence type="ECO:0000256" key="4">
    <source>
        <dbReference type="ARBA" id="ARBA00022475"/>
    </source>
</evidence>
<keyword evidence="3" id="KW-0813">Transport</keyword>
<dbReference type="OrthoDB" id="9786183at2"/>
<feature type="transmembrane region" description="Helical" evidence="8">
    <location>
        <begin position="247"/>
        <end position="268"/>
    </location>
</feature>